<dbReference type="Proteomes" id="UP000198823">
    <property type="component" value="Unassembled WGS sequence"/>
</dbReference>
<protein>
    <submittedName>
        <fullName evidence="1">Uncharacterized protein</fullName>
    </submittedName>
</protein>
<proteinExistence type="predicted"/>
<evidence type="ECO:0000313" key="2">
    <source>
        <dbReference type="Proteomes" id="UP000198823"/>
    </source>
</evidence>
<name>A0A1G7E349_9BACL</name>
<evidence type="ECO:0000313" key="1">
    <source>
        <dbReference type="EMBL" id="SDE58128.1"/>
    </source>
</evidence>
<gene>
    <name evidence="1" type="ORF">SAMN04488126_11245</name>
</gene>
<dbReference type="AlphaFoldDB" id="A0A1G7E349"/>
<sequence length="61" mass="6807">MACCRKNNMHYYCCMALITVSDFGPKLLAGFNSYCAQAAARLFRFFERNSHIATNTGMSGT</sequence>
<organism evidence="1 2">
    <name type="scientific">Bhargavaea beijingensis</name>
    <dbReference type="NCBI Taxonomy" id="426756"/>
    <lineage>
        <taxon>Bacteria</taxon>
        <taxon>Bacillati</taxon>
        <taxon>Bacillota</taxon>
        <taxon>Bacilli</taxon>
        <taxon>Bacillales</taxon>
        <taxon>Caryophanaceae</taxon>
        <taxon>Bhargavaea</taxon>
    </lineage>
</organism>
<dbReference type="EMBL" id="FNAR01000012">
    <property type="protein sequence ID" value="SDE58128.1"/>
    <property type="molecule type" value="Genomic_DNA"/>
</dbReference>
<reference evidence="1 2" key="1">
    <citation type="submission" date="2016-10" db="EMBL/GenBank/DDBJ databases">
        <authorList>
            <person name="de Groot N.N."/>
        </authorList>
    </citation>
    <scope>NUCLEOTIDE SEQUENCE [LARGE SCALE GENOMIC DNA]</scope>
    <source>
        <strain evidence="1 2">CGMCC 1.6762</strain>
    </source>
</reference>
<accession>A0A1G7E349</accession>